<reference evidence="2" key="1">
    <citation type="journal article" date="2021" name="Proc. Natl. Acad. Sci. U.S.A.">
        <title>A Catalog of Tens of Thousands of Viruses from Human Metagenomes Reveals Hidden Associations with Chronic Diseases.</title>
        <authorList>
            <person name="Tisza M.J."/>
            <person name="Buck C.B."/>
        </authorList>
    </citation>
    <scope>NUCLEOTIDE SEQUENCE</scope>
    <source>
        <strain evidence="2">CtB3C22</strain>
    </source>
</reference>
<dbReference type="Pfam" id="PF18932">
    <property type="entry name" value="DUF5681"/>
    <property type="match status" value="1"/>
</dbReference>
<feature type="domain" description="DUF5681" evidence="1">
    <location>
        <begin position="17"/>
        <end position="54"/>
    </location>
</feature>
<name>A0A8S5QV60_9CAUD</name>
<sequence>MPKCKENMTASQLANIKGHEFKKGQSGNPNGRPKNRMLKLLKQICPKGKIKENTGLTICEIDYIEQTVLTLTLSELQLIAKEDRTPAYMKTLAVAIITDMKNGRTDTVGKLRSRQYGDIKQQVEVTGKDGTPLMQQNMTQEQAKELLKKIEGEF</sequence>
<organism evidence="2">
    <name type="scientific">Myoviridae sp. ctB3C22</name>
    <dbReference type="NCBI Taxonomy" id="2826629"/>
    <lineage>
        <taxon>Viruses</taxon>
        <taxon>Duplodnaviria</taxon>
        <taxon>Heunggongvirae</taxon>
        <taxon>Uroviricota</taxon>
        <taxon>Caudoviricetes</taxon>
    </lineage>
</organism>
<dbReference type="InterPro" id="IPR043736">
    <property type="entry name" value="DUF5681"/>
</dbReference>
<evidence type="ECO:0000313" key="2">
    <source>
        <dbReference type="EMBL" id="DAE23094.1"/>
    </source>
</evidence>
<protein>
    <recommendedName>
        <fullName evidence="1">DUF5681 domain-containing protein</fullName>
    </recommendedName>
</protein>
<evidence type="ECO:0000259" key="1">
    <source>
        <dbReference type="Pfam" id="PF18932"/>
    </source>
</evidence>
<proteinExistence type="predicted"/>
<dbReference type="EMBL" id="BK015746">
    <property type="protein sequence ID" value="DAE23094.1"/>
    <property type="molecule type" value="Genomic_DNA"/>
</dbReference>
<accession>A0A8S5QV60</accession>